<sequence length="94" mass="9809">MAVRFVALVLAGMVFAGPGLAQETAPPTPAQQPSGQPAAAGDDEEVCKTLKITGSRLGKNKVCKTKKEWAAMEAENQKALKDIQARGGVSRSAE</sequence>
<dbReference type="EMBL" id="CP051775">
    <property type="protein sequence ID" value="QJE72409.1"/>
    <property type="molecule type" value="Genomic_DNA"/>
</dbReference>
<evidence type="ECO:0000313" key="3">
    <source>
        <dbReference type="EMBL" id="QJE72409.1"/>
    </source>
</evidence>
<evidence type="ECO:0000313" key="4">
    <source>
        <dbReference type="Proteomes" id="UP000501891"/>
    </source>
</evidence>
<protein>
    <recommendedName>
        <fullName evidence="5">YARHG domain-containing protein</fullName>
    </recommendedName>
</protein>
<feature type="compositionally biased region" description="Low complexity" evidence="1">
    <location>
        <begin position="21"/>
        <end position="40"/>
    </location>
</feature>
<keyword evidence="2" id="KW-0732">Signal</keyword>
<feature type="chain" id="PRO_5032474433" description="YARHG domain-containing protein" evidence="2">
    <location>
        <begin position="22"/>
        <end position="94"/>
    </location>
</feature>
<gene>
    <name evidence="3" type="ORF">HHL28_04240</name>
</gene>
<dbReference type="KEGG" id="acru:HHL28_04240"/>
<evidence type="ECO:0008006" key="5">
    <source>
        <dbReference type="Google" id="ProtNLM"/>
    </source>
</evidence>
<accession>A0A858R4M0</accession>
<keyword evidence="4" id="KW-1185">Reference proteome</keyword>
<feature type="region of interest" description="Disordered" evidence="1">
    <location>
        <begin position="19"/>
        <end position="43"/>
    </location>
</feature>
<evidence type="ECO:0000256" key="2">
    <source>
        <dbReference type="SAM" id="SignalP"/>
    </source>
</evidence>
<dbReference type="AlphaFoldDB" id="A0A858R4M0"/>
<name>A0A858R4M0_9PROT</name>
<feature type="signal peptide" evidence="2">
    <location>
        <begin position="1"/>
        <end position="21"/>
    </location>
</feature>
<proteinExistence type="predicted"/>
<reference evidence="3" key="1">
    <citation type="submission" date="2020-04" db="EMBL/GenBank/DDBJ databases">
        <title>A desert anoxygenic phototrophic bacterium fixes CO2 using RubisCO under aerobic conditions.</title>
        <authorList>
            <person name="Tang K."/>
        </authorList>
    </citation>
    <scope>NUCLEOTIDE SEQUENCE [LARGE SCALE GENOMIC DNA]</scope>
    <source>
        <strain evidence="3">MIMtkB3</strain>
    </source>
</reference>
<evidence type="ECO:0000256" key="1">
    <source>
        <dbReference type="SAM" id="MobiDB-lite"/>
    </source>
</evidence>
<dbReference type="Proteomes" id="UP000501891">
    <property type="component" value="Chromosome"/>
</dbReference>
<organism evidence="3 4">
    <name type="scientific">Aerophototrophica crusticola</name>
    <dbReference type="NCBI Taxonomy" id="1709002"/>
    <lineage>
        <taxon>Bacteria</taxon>
        <taxon>Pseudomonadati</taxon>
        <taxon>Pseudomonadota</taxon>
        <taxon>Alphaproteobacteria</taxon>
        <taxon>Rhodospirillales</taxon>
        <taxon>Rhodospirillaceae</taxon>
        <taxon>Aerophototrophica</taxon>
    </lineage>
</organism>